<dbReference type="Proteomes" id="UP001597286">
    <property type="component" value="Unassembled WGS sequence"/>
</dbReference>
<gene>
    <name evidence="1" type="ORF">ACFSJG_07385</name>
</gene>
<sequence length="201" mass="20811">MGKRGWAHVRRRIELGAVVAAAVFAVGCSSTVDGTATAASDPVTSAATTAAGQVGSDGGGEVDIDVEIGECVRLGGTMDAATISEASCGSADSNYRVIAKAETNAQCPSDVDQVYYEESALGTELGALCLDIDWVIGGCMSVPDGGDDEPQRVDCADTHVPGVQRAVELIDGATDVERCSEGGFVYREREFVVCTEEVRPL</sequence>
<evidence type="ECO:0000313" key="1">
    <source>
        <dbReference type="EMBL" id="MFD1812029.1"/>
    </source>
</evidence>
<organism evidence="1 2">
    <name type="scientific">Rhodococcus gannanensis</name>
    <dbReference type="NCBI Taxonomy" id="1960308"/>
    <lineage>
        <taxon>Bacteria</taxon>
        <taxon>Bacillati</taxon>
        <taxon>Actinomycetota</taxon>
        <taxon>Actinomycetes</taxon>
        <taxon>Mycobacteriales</taxon>
        <taxon>Nocardiaceae</taxon>
        <taxon>Rhodococcus</taxon>
    </lineage>
</organism>
<comment type="caution">
    <text evidence="1">The sequence shown here is derived from an EMBL/GenBank/DDBJ whole genome shotgun (WGS) entry which is preliminary data.</text>
</comment>
<reference evidence="2" key="1">
    <citation type="journal article" date="2019" name="Int. J. Syst. Evol. Microbiol.">
        <title>The Global Catalogue of Microorganisms (GCM) 10K type strain sequencing project: providing services to taxonomists for standard genome sequencing and annotation.</title>
        <authorList>
            <consortium name="The Broad Institute Genomics Platform"/>
            <consortium name="The Broad Institute Genome Sequencing Center for Infectious Disease"/>
            <person name="Wu L."/>
            <person name="Ma J."/>
        </authorList>
    </citation>
    <scope>NUCLEOTIDE SEQUENCE [LARGE SCALE GENOMIC DNA]</scope>
    <source>
        <strain evidence="2">DT72</strain>
    </source>
</reference>
<dbReference type="EMBL" id="JBHUFB010000009">
    <property type="protein sequence ID" value="MFD1812029.1"/>
    <property type="molecule type" value="Genomic_DNA"/>
</dbReference>
<dbReference type="RefSeq" id="WP_378484554.1">
    <property type="nucleotide sequence ID" value="NZ_JBHUFB010000009.1"/>
</dbReference>
<dbReference type="PROSITE" id="PS51257">
    <property type="entry name" value="PROKAR_LIPOPROTEIN"/>
    <property type="match status" value="1"/>
</dbReference>
<keyword evidence="2" id="KW-1185">Reference proteome</keyword>
<name>A0ABW4P2S4_9NOCA</name>
<evidence type="ECO:0008006" key="3">
    <source>
        <dbReference type="Google" id="ProtNLM"/>
    </source>
</evidence>
<proteinExistence type="predicted"/>
<accession>A0ABW4P2S4</accession>
<protein>
    <recommendedName>
        <fullName evidence="3">LppU protein</fullName>
    </recommendedName>
</protein>
<evidence type="ECO:0000313" key="2">
    <source>
        <dbReference type="Proteomes" id="UP001597286"/>
    </source>
</evidence>